<proteinExistence type="predicted"/>
<dbReference type="PANTHER" id="PTHR21010">
    <property type="entry name" value="AGAP001581-PA"/>
    <property type="match status" value="1"/>
</dbReference>
<evidence type="ECO:0000313" key="2">
    <source>
        <dbReference type="EMBL" id="OWF49580.1"/>
    </source>
</evidence>
<gene>
    <name evidence="2" type="ORF">KP79_PYT06340</name>
</gene>
<protein>
    <submittedName>
        <fullName evidence="2">Uncharacterized protein</fullName>
    </submittedName>
</protein>
<dbReference type="PANTHER" id="PTHR21010:SF3">
    <property type="entry name" value="DAXX"/>
    <property type="match status" value="1"/>
</dbReference>
<evidence type="ECO:0000256" key="1">
    <source>
        <dbReference type="SAM" id="MobiDB-lite"/>
    </source>
</evidence>
<feature type="compositionally biased region" description="Polar residues" evidence="1">
    <location>
        <begin position="133"/>
        <end position="150"/>
    </location>
</feature>
<reference evidence="2 3" key="1">
    <citation type="journal article" date="2017" name="Nat. Ecol. Evol.">
        <title>Scallop genome provides insights into evolution of bilaterian karyotype and development.</title>
        <authorList>
            <person name="Wang S."/>
            <person name="Zhang J."/>
            <person name="Jiao W."/>
            <person name="Li J."/>
            <person name="Xun X."/>
            <person name="Sun Y."/>
            <person name="Guo X."/>
            <person name="Huan P."/>
            <person name="Dong B."/>
            <person name="Zhang L."/>
            <person name="Hu X."/>
            <person name="Sun X."/>
            <person name="Wang J."/>
            <person name="Zhao C."/>
            <person name="Wang Y."/>
            <person name="Wang D."/>
            <person name="Huang X."/>
            <person name="Wang R."/>
            <person name="Lv J."/>
            <person name="Li Y."/>
            <person name="Zhang Z."/>
            <person name="Liu B."/>
            <person name="Lu W."/>
            <person name="Hui Y."/>
            <person name="Liang J."/>
            <person name="Zhou Z."/>
            <person name="Hou R."/>
            <person name="Li X."/>
            <person name="Liu Y."/>
            <person name="Li H."/>
            <person name="Ning X."/>
            <person name="Lin Y."/>
            <person name="Zhao L."/>
            <person name="Xing Q."/>
            <person name="Dou J."/>
            <person name="Li Y."/>
            <person name="Mao J."/>
            <person name="Guo H."/>
            <person name="Dou H."/>
            <person name="Li T."/>
            <person name="Mu C."/>
            <person name="Jiang W."/>
            <person name="Fu Q."/>
            <person name="Fu X."/>
            <person name="Miao Y."/>
            <person name="Liu J."/>
            <person name="Yu Q."/>
            <person name="Li R."/>
            <person name="Liao H."/>
            <person name="Li X."/>
            <person name="Kong Y."/>
            <person name="Jiang Z."/>
            <person name="Chourrout D."/>
            <person name="Li R."/>
            <person name="Bao Z."/>
        </authorList>
    </citation>
    <scope>NUCLEOTIDE SEQUENCE [LARGE SCALE GENOMIC DNA]</scope>
    <source>
        <strain evidence="2 3">PY_sf001</strain>
    </source>
</reference>
<evidence type="ECO:0000313" key="3">
    <source>
        <dbReference type="Proteomes" id="UP000242188"/>
    </source>
</evidence>
<dbReference type="Proteomes" id="UP000242188">
    <property type="component" value="Unassembled WGS sequence"/>
</dbReference>
<feature type="region of interest" description="Disordered" evidence="1">
    <location>
        <begin position="127"/>
        <end position="150"/>
    </location>
</feature>
<name>A0A210QLH3_MIZYE</name>
<dbReference type="OrthoDB" id="10052054at2759"/>
<sequence length="203" mass="24084">MNPRFAGVGKRTKIFSQWLTATTRVQASNERSNSKDDVRKENELLWTELDSLQREHKKLKQVVEQLARDYEESKYFDPLRRYEKMKGMIKRTILHLRLNQDDKGSSCGISGLIQSCRDYAHQVEAGKRREQHQSANMSKQEIAQENESLRTQVKDMRRECSVIRDIINQLDQNYESSKHFSLIQRYRVMKLMIKNVIHDRLVQ</sequence>
<keyword evidence="3" id="KW-1185">Reference proteome</keyword>
<dbReference type="EMBL" id="NEDP02003067">
    <property type="protein sequence ID" value="OWF49580.1"/>
    <property type="molecule type" value="Genomic_DNA"/>
</dbReference>
<organism evidence="2 3">
    <name type="scientific">Mizuhopecten yessoensis</name>
    <name type="common">Japanese scallop</name>
    <name type="synonym">Patinopecten yessoensis</name>
    <dbReference type="NCBI Taxonomy" id="6573"/>
    <lineage>
        <taxon>Eukaryota</taxon>
        <taxon>Metazoa</taxon>
        <taxon>Spiralia</taxon>
        <taxon>Lophotrochozoa</taxon>
        <taxon>Mollusca</taxon>
        <taxon>Bivalvia</taxon>
        <taxon>Autobranchia</taxon>
        <taxon>Pteriomorphia</taxon>
        <taxon>Pectinida</taxon>
        <taxon>Pectinoidea</taxon>
        <taxon>Pectinidae</taxon>
        <taxon>Mizuhopecten</taxon>
    </lineage>
</organism>
<comment type="caution">
    <text evidence="2">The sequence shown here is derived from an EMBL/GenBank/DDBJ whole genome shotgun (WGS) entry which is preliminary data.</text>
</comment>
<accession>A0A210QLH3</accession>
<dbReference type="AlphaFoldDB" id="A0A210QLH3"/>